<dbReference type="OrthoDB" id="9804020at2"/>
<dbReference type="GO" id="GO:0003677">
    <property type="term" value="F:DNA binding"/>
    <property type="evidence" value="ECO:0007669"/>
    <property type="project" value="UniProtKB-KW"/>
</dbReference>
<dbReference type="Gene3D" id="1.10.10.10">
    <property type="entry name" value="Winged helix-like DNA-binding domain superfamily/Winged helix DNA-binding domain"/>
    <property type="match status" value="1"/>
</dbReference>
<gene>
    <name evidence="8" type="ORF">AWB64_04431</name>
</gene>
<evidence type="ECO:0000256" key="5">
    <source>
        <dbReference type="ARBA" id="ARBA00023163"/>
    </source>
</evidence>
<dbReference type="Pfam" id="PF00392">
    <property type="entry name" value="GntR"/>
    <property type="match status" value="1"/>
</dbReference>
<dbReference type="PANTHER" id="PTHR46577:SF1">
    <property type="entry name" value="HTH-TYPE TRANSCRIPTIONAL REGULATORY PROTEIN GABR"/>
    <property type="match status" value="1"/>
</dbReference>
<feature type="region of interest" description="Disordered" evidence="6">
    <location>
        <begin position="89"/>
        <end position="109"/>
    </location>
</feature>
<name>A0A158HB70_CABSO</name>
<dbReference type="PROSITE" id="PS50949">
    <property type="entry name" value="HTH_GNTR"/>
    <property type="match status" value="1"/>
</dbReference>
<keyword evidence="2" id="KW-0663">Pyridoxal phosphate</keyword>
<dbReference type="Proteomes" id="UP000054893">
    <property type="component" value="Unassembled WGS sequence"/>
</dbReference>
<evidence type="ECO:0000256" key="2">
    <source>
        <dbReference type="ARBA" id="ARBA00022898"/>
    </source>
</evidence>
<dbReference type="InterPro" id="IPR004839">
    <property type="entry name" value="Aminotransferase_I/II_large"/>
</dbReference>
<dbReference type="InterPro" id="IPR036388">
    <property type="entry name" value="WH-like_DNA-bd_sf"/>
</dbReference>
<evidence type="ECO:0000313" key="8">
    <source>
        <dbReference type="EMBL" id="SAL41585.1"/>
    </source>
</evidence>
<accession>A0A158HB70</accession>
<evidence type="ECO:0000256" key="1">
    <source>
        <dbReference type="ARBA" id="ARBA00005384"/>
    </source>
</evidence>
<dbReference type="RefSeq" id="WP_060857511.1">
    <property type="nucleotide sequence ID" value="NZ_FCOC02000015.1"/>
</dbReference>
<organism evidence="8 9">
    <name type="scientific">Caballeronia sordidicola</name>
    <name type="common">Burkholderia sordidicola</name>
    <dbReference type="NCBI Taxonomy" id="196367"/>
    <lineage>
        <taxon>Bacteria</taxon>
        <taxon>Pseudomonadati</taxon>
        <taxon>Pseudomonadota</taxon>
        <taxon>Betaproteobacteria</taxon>
        <taxon>Burkholderiales</taxon>
        <taxon>Burkholderiaceae</taxon>
        <taxon>Caballeronia</taxon>
    </lineage>
</organism>
<feature type="domain" description="HTH gntR-type" evidence="7">
    <location>
        <begin position="19"/>
        <end position="86"/>
    </location>
</feature>
<dbReference type="InterPro" id="IPR036390">
    <property type="entry name" value="WH_DNA-bd_sf"/>
</dbReference>
<evidence type="ECO:0000256" key="4">
    <source>
        <dbReference type="ARBA" id="ARBA00023125"/>
    </source>
</evidence>
<dbReference type="EMBL" id="FCOC02000015">
    <property type="protein sequence ID" value="SAL41585.1"/>
    <property type="molecule type" value="Genomic_DNA"/>
</dbReference>
<keyword evidence="5" id="KW-0804">Transcription</keyword>
<dbReference type="AlphaFoldDB" id="A0A158HB70"/>
<dbReference type="PANTHER" id="PTHR46577">
    <property type="entry name" value="HTH-TYPE TRANSCRIPTIONAL REGULATORY PROTEIN GABR"/>
    <property type="match status" value="1"/>
</dbReference>
<protein>
    <submittedName>
        <fullName evidence="8">GntR family transcriptional regulator</fullName>
    </submittedName>
</protein>
<keyword evidence="4" id="KW-0238">DNA-binding</keyword>
<proteinExistence type="inferred from homology"/>
<keyword evidence="3" id="KW-0805">Transcription regulation</keyword>
<sequence length="489" mass="53431">MDLALLFSTFAERLNGRKITQQRMLYEALRDAILDGLLPAATRLPATRVLASELRIARNSAMFAYEQLAEEGFLHVSRQGSVVAPVGTQMRTQSKPPARKPHPAQLSRRIDGLRRESQTSPIAVSFRPGLPALDEFPMTQWRAAIARAWRKLAATDLGYANSAGTPELRQALVDYLKVSRGVRCDIDQVFITDGTQTSLDLCARILADAGDRVWVEDPGYAGARAAFKGANLSLVSIPVDADGMAPAASHWAHSPPKLIYVTPSHQYPLGSVLSIERRMQIIADARAHRAWVIEDDYDSEFRHTGSPFAAMQGLAVDTPVIYLGTFSKTMFPALRIGFMVVPPGLSREFARTLGEISRQGRTADQLALADFMRSGAYTRHLRRMRGLYARRRVALQAALDHHFGDLLTVSGGAGGMHLTARLNAPLRDMDVCNAARSEGLWAVPVSEFCLAGANAEAYNGLVLGYASVPVTEADAAVEKLARIVRSMLP</sequence>
<dbReference type="GO" id="GO:0003700">
    <property type="term" value="F:DNA-binding transcription factor activity"/>
    <property type="evidence" value="ECO:0007669"/>
    <property type="project" value="InterPro"/>
</dbReference>
<dbReference type="InterPro" id="IPR015424">
    <property type="entry name" value="PyrdxlP-dep_Trfase"/>
</dbReference>
<dbReference type="InterPro" id="IPR051446">
    <property type="entry name" value="HTH_trans_reg/aminotransferase"/>
</dbReference>
<evidence type="ECO:0000259" key="7">
    <source>
        <dbReference type="PROSITE" id="PS50949"/>
    </source>
</evidence>
<dbReference type="Pfam" id="PF00155">
    <property type="entry name" value="Aminotran_1_2"/>
    <property type="match status" value="1"/>
</dbReference>
<dbReference type="SUPFAM" id="SSF46785">
    <property type="entry name" value="Winged helix' DNA-binding domain"/>
    <property type="match status" value="1"/>
</dbReference>
<comment type="similarity">
    <text evidence="1">In the C-terminal section; belongs to the class-I pyridoxal-phosphate-dependent aminotransferase family.</text>
</comment>
<dbReference type="Gene3D" id="3.40.640.10">
    <property type="entry name" value="Type I PLP-dependent aspartate aminotransferase-like (Major domain)"/>
    <property type="match status" value="1"/>
</dbReference>
<dbReference type="InterPro" id="IPR000524">
    <property type="entry name" value="Tscrpt_reg_HTH_GntR"/>
</dbReference>
<evidence type="ECO:0000256" key="3">
    <source>
        <dbReference type="ARBA" id="ARBA00023015"/>
    </source>
</evidence>
<evidence type="ECO:0000256" key="6">
    <source>
        <dbReference type="SAM" id="MobiDB-lite"/>
    </source>
</evidence>
<dbReference type="SUPFAM" id="SSF53383">
    <property type="entry name" value="PLP-dependent transferases"/>
    <property type="match status" value="1"/>
</dbReference>
<dbReference type="InterPro" id="IPR015421">
    <property type="entry name" value="PyrdxlP-dep_Trfase_major"/>
</dbReference>
<reference evidence="8 9" key="1">
    <citation type="submission" date="2016-01" db="EMBL/GenBank/DDBJ databases">
        <authorList>
            <person name="Oliw E.H."/>
        </authorList>
    </citation>
    <scope>NUCLEOTIDE SEQUENCE [LARGE SCALE GENOMIC DNA]</scope>
    <source>
        <strain evidence="8">LMG 22029</strain>
    </source>
</reference>
<dbReference type="CDD" id="cd00609">
    <property type="entry name" value="AAT_like"/>
    <property type="match status" value="1"/>
</dbReference>
<dbReference type="GO" id="GO:0030170">
    <property type="term" value="F:pyridoxal phosphate binding"/>
    <property type="evidence" value="ECO:0007669"/>
    <property type="project" value="InterPro"/>
</dbReference>
<evidence type="ECO:0000313" key="9">
    <source>
        <dbReference type="Proteomes" id="UP000054893"/>
    </source>
</evidence>